<proteinExistence type="predicted"/>
<name>A0A9N7YFT0_PLEPL</name>
<reference evidence="2" key="1">
    <citation type="submission" date="2020-03" db="EMBL/GenBank/DDBJ databases">
        <authorList>
            <person name="Weist P."/>
        </authorList>
    </citation>
    <scope>NUCLEOTIDE SEQUENCE</scope>
</reference>
<keyword evidence="3" id="KW-1185">Reference proteome</keyword>
<gene>
    <name evidence="2" type="ORF">PLEPLA_LOCUS11897</name>
</gene>
<organism evidence="2 3">
    <name type="scientific">Pleuronectes platessa</name>
    <name type="common">European plaice</name>
    <dbReference type="NCBI Taxonomy" id="8262"/>
    <lineage>
        <taxon>Eukaryota</taxon>
        <taxon>Metazoa</taxon>
        <taxon>Chordata</taxon>
        <taxon>Craniata</taxon>
        <taxon>Vertebrata</taxon>
        <taxon>Euteleostomi</taxon>
        <taxon>Actinopterygii</taxon>
        <taxon>Neopterygii</taxon>
        <taxon>Teleostei</taxon>
        <taxon>Neoteleostei</taxon>
        <taxon>Acanthomorphata</taxon>
        <taxon>Carangaria</taxon>
        <taxon>Pleuronectiformes</taxon>
        <taxon>Pleuronectoidei</taxon>
        <taxon>Pleuronectidae</taxon>
        <taxon>Pleuronectes</taxon>
    </lineage>
</organism>
<sequence>MPCSSREGRWQQPEEAVTKVAQTAHMEFPGDDITISTLVPDTGLPWELIHNINRQIVSKCAALKRVNITHHPTLTLQHTFDHIHLDWNHESGQGRGDSELEYHLAVHASGTAYIHIRAGFKPATPGMMPTNAQQGANHSESKAISEK</sequence>
<comment type="caution">
    <text evidence="2">The sequence shown here is derived from an EMBL/GenBank/DDBJ whole genome shotgun (WGS) entry which is preliminary data.</text>
</comment>
<evidence type="ECO:0000313" key="2">
    <source>
        <dbReference type="EMBL" id="CAB1423976.1"/>
    </source>
</evidence>
<accession>A0A9N7YFT0</accession>
<dbReference type="Proteomes" id="UP001153269">
    <property type="component" value="Unassembled WGS sequence"/>
</dbReference>
<protein>
    <submittedName>
        <fullName evidence="2">Uncharacterized protein</fullName>
    </submittedName>
</protein>
<dbReference type="EMBL" id="CADEAL010000696">
    <property type="protein sequence ID" value="CAB1423976.1"/>
    <property type="molecule type" value="Genomic_DNA"/>
</dbReference>
<feature type="region of interest" description="Disordered" evidence="1">
    <location>
        <begin position="124"/>
        <end position="147"/>
    </location>
</feature>
<dbReference type="AlphaFoldDB" id="A0A9N7YFT0"/>
<evidence type="ECO:0000256" key="1">
    <source>
        <dbReference type="SAM" id="MobiDB-lite"/>
    </source>
</evidence>
<evidence type="ECO:0000313" key="3">
    <source>
        <dbReference type="Proteomes" id="UP001153269"/>
    </source>
</evidence>